<evidence type="ECO:0000259" key="1">
    <source>
        <dbReference type="PROSITE" id="PS50835"/>
    </source>
</evidence>
<dbReference type="Gene3D" id="2.60.40.10">
    <property type="entry name" value="Immunoglobulins"/>
    <property type="match status" value="1"/>
</dbReference>
<dbReference type="PROSITE" id="PS50835">
    <property type="entry name" value="IG_LIKE"/>
    <property type="match status" value="1"/>
</dbReference>
<dbReference type="CDD" id="cd00096">
    <property type="entry name" value="Ig"/>
    <property type="match status" value="1"/>
</dbReference>
<dbReference type="InterPro" id="IPR036179">
    <property type="entry name" value="Ig-like_dom_sf"/>
</dbReference>
<name>A0ABD0NFL7_CIRMR</name>
<feature type="non-terminal residue" evidence="2">
    <location>
        <position position="69"/>
    </location>
</feature>
<evidence type="ECO:0000313" key="3">
    <source>
        <dbReference type="Proteomes" id="UP001529510"/>
    </source>
</evidence>
<dbReference type="Proteomes" id="UP001529510">
    <property type="component" value="Unassembled WGS sequence"/>
</dbReference>
<sequence length="69" mass="7533">GQNITICCHSVSFPPPAVVLSKLDSEKNVYSVDGVFLLINLTPNDTGLYQVNVTNDLGYETETFTINVI</sequence>
<dbReference type="InterPro" id="IPR007110">
    <property type="entry name" value="Ig-like_dom"/>
</dbReference>
<protein>
    <recommendedName>
        <fullName evidence="1">Ig-like domain-containing protein</fullName>
    </recommendedName>
</protein>
<keyword evidence="3" id="KW-1185">Reference proteome</keyword>
<feature type="domain" description="Ig-like" evidence="1">
    <location>
        <begin position="1"/>
        <end position="67"/>
    </location>
</feature>
<dbReference type="EMBL" id="JAMKFB020000022">
    <property type="protein sequence ID" value="KAL0160432.1"/>
    <property type="molecule type" value="Genomic_DNA"/>
</dbReference>
<organism evidence="2 3">
    <name type="scientific">Cirrhinus mrigala</name>
    <name type="common">Mrigala</name>
    <dbReference type="NCBI Taxonomy" id="683832"/>
    <lineage>
        <taxon>Eukaryota</taxon>
        <taxon>Metazoa</taxon>
        <taxon>Chordata</taxon>
        <taxon>Craniata</taxon>
        <taxon>Vertebrata</taxon>
        <taxon>Euteleostomi</taxon>
        <taxon>Actinopterygii</taxon>
        <taxon>Neopterygii</taxon>
        <taxon>Teleostei</taxon>
        <taxon>Ostariophysi</taxon>
        <taxon>Cypriniformes</taxon>
        <taxon>Cyprinidae</taxon>
        <taxon>Labeoninae</taxon>
        <taxon>Labeonini</taxon>
        <taxon>Cirrhinus</taxon>
    </lineage>
</organism>
<feature type="non-terminal residue" evidence="2">
    <location>
        <position position="1"/>
    </location>
</feature>
<dbReference type="AlphaFoldDB" id="A0ABD0NFL7"/>
<gene>
    <name evidence="2" type="ORF">M9458_044157</name>
</gene>
<accession>A0ABD0NFL7</accession>
<dbReference type="InterPro" id="IPR013783">
    <property type="entry name" value="Ig-like_fold"/>
</dbReference>
<reference evidence="2 3" key="1">
    <citation type="submission" date="2024-05" db="EMBL/GenBank/DDBJ databases">
        <title>Genome sequencing and assembly of Indian major carp, Cirrhinus mrigala (Hamilton, 1822).</title>
        <authorList>
            <person name="Mohindra V."/>
            <person name="Chowdhury L.M."/>
            <person name="Lal K."/>
            <person name="Jena J.K."/>
        </authorList>
    </citation>
    <scope>NUCLEOTIDE SEQUENCE [LARGE SCALE GENOMIC DNA]</scope>
    <source>
        <strain evidence="2">CM1030</strain>
        <tissue evidence="2">Blood</tissue>
    </source>
</reference>
<proteinExistence type="predicted"/>
<comment type="caution">
    <text evidence="2">The sequence shown here is derived from an EMBL/GenBank/DDBJ whole genome shotgun (WGS) entry which is preliminary data.</text>
</comment>
<dbReference type="SUPFAM" id="SSF48726">
    <property type="entry name" value="Immunoglobulin"/>
    <property type="match status" value="1"/>
</dbReference>
<evidence type="ECO:0000313" key="2">
    <source>
        <dbReference type="EMBL" id="KAL0160432.1"/>
    </source>
</evidence>